<dbReference type="RefSeq" id="WP_323620103.1">
    <property type="nucleotide sequence ID" value="NZ_JAWRKY010000003.1"/>
</dbReference>
<gene>
    <name evidence="1" type="ORF">SB593_16790</name>
</gene>
<dbReference type="Proteomes" id="UP001304467">
    <property type="component" value="Unassembled WGS sequence"/>
</dbReference>
<proteinExistence type="predicted"/>
<evidence type="ECO:0000313" key="2">
    <source>
        <dbReference type="Proteomes" id="UP001304467"/>
    </source>
</evidence>
<organism evidence="1 2">
    <name type="scientific">Burkholderia anthinoferrum</name>
    <dbReference type="NCBI Taxonomy" id="3090833"/>
    <lineage>
        <taxon>Bacteria</taxon>
        <taxon>Pseudomonadati</taxon>
        <taxon>Pseudomonadota</taxon>
        <taxon>Betaproteobacteria</taxon>
        <taxon>Burkholderiales</taxon>
        <taxon>Burkholderiaceae</taxon>
        <taxon>Burkholderia</taxon>
    </lineage>
</organism>
<name>A0ABU5WNM8_9BURK</name>
<evidence type="ECO:0000313" key="1">
    <source>
        <dbReference type="EMBL" id="MEB2580612.1"/>
    </source>
</evidence>
<reference evidence="1 2" key="1">
    <citation type="journal article" date="2023" name="Front. Microbiol.">
        <title>Genomic analyses of Burkholderia respiratory isolates indicates two evolutionarily distinct B. anthina clades.</title>
        <authorList>
            <person name="Pham A."/>
            <person name="Volmer J.G."/>
            <person name="Chambers D.C."/>
            <person name="Smith D.J."/>
            <person name="Reid D.W."/>
            <person name="Burr L."/>
            <person name="Wells T.J."/>
        </authorList>
    </citation>
    <scope>NUCLEOTIDE SEQUENCE [LARGE SCALE GENOMIC DNA]</scope>
    <source>
        <strain evidence="1 2">BCCIQ07A</strain>
    </source>
</reference>
<accession>A0ABU5WNM8</accession>
<comment type="caution">
    <text evidence="1">The sequence shown here is derived from an EMBL/GenBank/DDBJ whole genome shotgun (WGS) entry which is preliminary data.</text>
</comment>
<dbReference type="EMBL" id="JAWRLE010000025">
    <property type="protein sequence ID" value="MEB2580612.1"/>
    <property type="molecule type" value="Genomic_DNA"/>
</dbReference>
<protein>
    <submittedName>
        <fullName evidence="1">Uncharacterized protein</fullName>
    </submittedName>
</protein>
<keyword evidence="2" id="KW-1185">Reference proteome</keyword>
<sequence length="180" mass="20169">MSTKPNCDCLNDCGDGRNVENGTAEPCIFFKMRKARDEAREAALRARNAAVRTLEAKGYTYVDGAEQWKPPLGKPPAWVAHDTQAVRDVIAERRRQVEQEGWTPEHDDEHDEGQMAAAAGYYALASSFPHSRDLGRGQKPAYWPWGPSWWKPTSARRNLVKAGALILAELERFDRAGDES</sequence>